<comment type="similarity">
    <text evidence="10">Belongs to the ApbE family.</text>
</comment>
<evidence type="ECO:0000313" key="13">
    <source>
        <dbReference type="Proteomes" id="UP000321389"/>
    </source>
</evidence>
<dbReference type="RefSeq" id="WP_146300190.1">
    <property type="nucleotide sequence ID" value="NZ_CP042301.2"/>
</dbReference>
<evidence type="ECO:0000256" key="1">
    <source>
        <dbReference type="ARBA" id="ARBA00011955"/>
    </source>
</evidence>
<evidence type="ECO:0000256" key="8">
    <source>
        <dbReference type="ARBA" id="ARBA00031306"/>
    </source>
</evidence>
<evidence type="ECO:0000256" key="7">
    <source>
        <dbReference type="ARBA" id="ARBA00022842"/>
    </source>
</evidence>
<evidence type="ECO:0000256" key="9">
    <source>
        <dbReference type="ARBA" id="ARBA00048540"/>
    </source>
</evidence>
<dbReference type="PANTHER" id="PTHR30040:SF2">
    <property type="entry name" value="FAD:PROTEIN FMN TRANSFERASE"/>
    <property type="match status" value="1"/>
</dbReference>
<dbReference type="InterPro" id="IPR024932">
    <property type="entry name" value="ApbE"/>
</dbReference>
<dbReference type="InterPro" id="IPR003374">
    <property type="entry name" value="ApbE-like_sf"/>
</dbReference>
<dbReference type="GO" id="GO:0046872">
    <property type="term" value="F:metal ion binding"/>
    <property type="evidence" value="ECO:0007669"/>
    <property type="project" value="UniProtKB-UniRule"/>
</dbReference>
<dbReference type="InterPro" id="IPR006311">
    <property type="entry name" value="TAT_signal"/>
</dbReference>
<evidence type="ECO:0000256" key="10">
    <source>
        <dbReference type="PIRNR" id="PIRNR006268"/>
    </source>
</evidence>
<sequence>MRFTRRAFLAGAGSSALGGPLSAASGSKTIEGPAFGSTWRAVIEPAHDPIRMRAALQAVIASVDAAMSPFRTDSEITRFNTSDSTDWYALSKPTCDVIAQALDTAKATAGAFDPTVGGIVGQYGFGPIARRSKGNHTGISQRTGAVRKVLPDLTLDLCGIAKGHALDRMIVEIETSGAKDFIVEVGGEVSARGRHPSGRPWRAGIENPETGGSTFQRVVMLNGEALATSGDRVNSYVSNGRRYSHLVDPHRRRPADSRLASVSVLAPTATRADAMATALYAMGHEAGPEFAETLGLPAVFLVRDRAGIREISTGSFAARILA</sequence>
<dbReference type="EC" id="2.7.1.180" evidence="1 10"/>
<feature type="binding site" evidence="11">
    <location>
        <position position="273"/>
    </location>
    <ligand>
        <name>Mg(2+)</name>
        <dbReference type="ChEBI" id="CHEBI:18420"/>
    </ligand>
</feature>
<feature type="binding site" evidence="11">
    <location>
        <position position="277"/>
    </location>
    <ligand>
        <name>Mg(2+)</name>
        <dbReference type="ChEBI" id="CHEBI:18420"/>
    </ligand>
</feature>
<reference evidence="12" key="1">
    <citation type="submission" date="2020-04" db="EMBL/GenBank/DDBJ databases">
        <title>Nitratireductor sp. nov. isolated from mangrove soil.</title>
        <authorList>
            <person name="Ye Y."/>
        </authorList>
    </citation>
    <scope>NUCLEOTIDE SEQUENCE</scope>
    <source>
        <strain evidence="12">SY7</strain>
    </source>
</reference>
<feature type="binding site" evidence="11">
    <location>
        <position position="159"/>
    </location>
    <ligand>
        <name>Mg(2+)</name>
        <dbReference type="ChEBI" id="CHEBI:18420"/>
    </ligand>
</feature>
<keyword evidence="7 10" id="KW-0460">Magnesium</keyword>
<protein>
    <recommendedName>
        <fullName evidence="2 10">FAD:protein FMN transferase</fullName>
        <ecNumber evidence="1 10">2.7.1.180</ecNumber>
    </recommendedName>
    <alternativeName>
        <fullName evidence="8 10">Flavin transferase</fullName>
    </alternativeName>
</protein>
<comment type="catalytic activity">
    <reaction evidence="9 10">
        <text>L-threonyl-[protein] + FAD = FMN-L-threonyl-[protein] + AMP + H(+)</text>
        <dbReference type="Rhea" id="RHEA:36847"/>
        <dbReference type="Rhea" id="RHEA-COMP:11060"/>
        <dbReference type="Rhea" id="RHEA-COMP:11061"/>
        <dbReference type="ChEBI" id="CHEBI:15378"/>
        <dbReference type="ChEBI" id="CHEBI:30013"/>
        <dbReference type="ChEBI" id="CHEBI:57692"/>
        <dbReference type="ChEBI" id="CHEBI:74257"/>
        <dbReference type="ChEBI" id="CHEBI:456215"/>
        <dbReference type="EC" id="2.7.1.180"/>
    </reaction>
</comment>
<dbReference type="Proteomes" id="UP000321389">
    <property type="component" value="Chromosome"/>
</dbReference>
<keyword evidence="5 10" id="KW-0479">Metal-binding</keyword>
<dbReference type="Gene3D" id="3.10.520.10">
    <property type="entry name" value="ApbE-like domains"/>
    <property type="match status" value="1"/>
</dbReference>
<dbReference type="AlphaFoldDB" id="A0A5B8L0M1"/>
<keyword evidence="13" id="KW-1185">Reference proteome</keyword>
<evidence type="ECO:0000313" key="12">
    <source>
        <dbReference type="EMBL" id="QDZ01547.1"/>
    </source>
</evidence>
<evidence type="ECO:0000256" key="6">
    <source>
        <dbReference type="ARBA" id="ARBA00022827"/>
    </source>
</evidence>
<name>A0A5B8L0M1_9HYPH</name>
<evidence type="ECO:0000256" key="4">
    <source>
        <dbReference type="ARBA" id="ARBA00022679"/>
    </source>
</evidence>
<organism evidence="12 13">
    <name type="scientific">Nitratireductor mangrovi</name>
    <dbReference type="NCBI Taxonomy" id="2599600"/>
    <lineage>
        <taxon>Bacteria</taxon>
        <taxon>Pseudomonadati</taxon>
        <taxon>Pseudomonadota</taxon>
        <taxon>Alphaproteobacteria</taxon>
        <taxon>Hyphomicrobiales</taxon>
        <taxon>Phyllobacteriaceae</taxon>
        <taxon>Nitratireductor</taxon>
    </lineage>
</organism>
<evidence type="ECO:0000256" key="5">
    <source>
        <dbReference type="ARBA" id="ARBA00022723"/>
    </source>
</evidence>
<keyword evidence="6 10" id="KW-0274">FAD</keyword>
<gene>
    <name evidence="12" type="ORF">FQ775_14820</name>
</gene>
<dbReference type="GO" id="GO:0016740">
    <property type="term" value="F:transferase activity"/>
    <property type="evidence" value="ECO:0007669"/>
    <property type="project" value="UniProtKB-UniRule"/>
</dbReference>
<dbReference type="Pfam" id="PF02424">
    <property type="entry name" value="ApbE"/>
    <property type="match status" value="1"/>
</dbReference>
<dbReference type="EMBL" id="CP042301">
    <property type="protein sequence ID" value="QDZ01547.1"/>
    <property type="molecule type" value="Genomic_DNA"/>
</dbReference>
<accession>A0A5B8L0M1</accession>
<evidence type="ECO:0000256" key="11">
    <source>
        <dbReference type="PIRSR" id="PIRSR006268-2"/>
    </source>
</evidence>
<proteinExistence type="inferred from homology"/>
<dbReference type="PIRSF" id="PIRSF006268">
    <property type="entry name" value="ApbE"/>
    <property type="match status" value="1"/>
</dbReference>
<keyword evidence="3 10" id="KW-0285">Flavoprotein</keyword>
<evidence type="ECO:0000256" key="3">
    <source>
        <dbReference type="ARBA" id="ARBA00022630"/>
    </source>
</evidence>
<comment type="cofactor">
    <cofactor evidence="11">
        <name>Mg(2+)</name>
        <dbReference type="ChEBI" id="CHEBI:18420"/>
    </cofactor>
    <cofactor evidence="11">
        <name>Mn(2+)</name>
        <dbReference type="ChEBI" id="CHEBI:29035"/>
    </cofactor>
    <text evidence="11">Magnesium. Can also use manganese.</text>
</comment>
<dbReference type="PROSITE" id="PS51318">
    <property type="entry name" value="TAT"/>
    <property type="match status" value="1"/>
</dbReference>
<dbReference type="OrthoDB" id="9778595at2"/>
<dbReference type="PANTHER" id="PTHR30040">
    <property type="entry name" value="THIAMINE BIOSYNTHESIS LIPOPROTEIN APBE"/>
    <property type="match status" value="1"/>
</dbReference>
<keyword evidence="4 10" id="KW-0808">Transferase</keyword>
<dbReference type="KEGG" id="niy:FQ775_14820"/>
<evidence type="ECO:0000256" key="2">
    <source>
        <dbReference type="ARBA" id="ARBA00016337"/>
    </source>
</evidence>
<dbReference type="SUPFAM" id="SSF143631">
    <property type="entry name" value="ApbE-like"/>
    <property type="match status" value="1"/>
</dbReference>